<reference evidence="2" key="1">
    <citation type="submission" date="2022-05" db="EMBL/GenBank/DDBJ databases">
        <title>Complete genome sequence of toluene-degrading Gulosibacter sediminis strain ACHW.36C.</title>
        <authorList>
            <person name="Wai A.C."/>
            <person name="Lai G.K."/>
            <person name="Griffin S.D."/>
            <person name="Leung F.C."/>
        </authorList>
    </citation>
    <scope>NUCLEOTIDE SEQUENCE [LARGE SCALE GENOMIC DNA]</scope>
    <source>
        <strain evidence="2">ACHW.36C</strain>
    </source>
</reference>
<organism evidence="2">
    <name type="scientific">Gulosibacter sediminis</name>
    <dbReference type="NCBI Taxonomy" id="1729695"/>
    <lineage>
        <taxon>Bacteria</taxon>
        <taxon>Bacillati</taxon>
        <taxon>Actinomycetota</taxon>
        <taxon>Actinomycetes</taxon>
        <taxon>Micrococcales</taxon>
        <taxon>Microbacteriaceae</taxon>
        <taxon>Gulosibacter</taxon>
    </lineage>
</organism>
<dbReference type="EMBL" id="CP097160">
    <property type="protein sequence ID" value="UQN15152.1"/>
    <property type="molecule type" value="Genomic_DNA"/>
</dbReference>
<protein>
    <submittedName>
        <fullName evidence="2">Uncharacterized protein</fullName>
    </submittedName>
</protein>
<name>A0ABY4MXJ5_9MICO</name>
<evidence type="ECO:0000256" key="1">
    <source>
        <dbReference type="SAM" id="Phobius"/>
    </source>
</evidence>
<gene>
    <name evidence="2" type="ORF">M3M28_01400</name>
</gene>
<feature type="transmembrane region" description="Helical" evidence="1">
    <location>
        <begin position="22"/>
        <end position="41"/>
    </location>
</feature>
<evidence type="ECO:0000313" key="2">
    <source>
        <dbReference type="EMBL" id="UQN15152.1"/>
    </source>
</evidence>
<feature type="transmembrane region" description="Helical" evidence="1">
    <location>
        <begin position="53"/>
        <end position="79"/>
    </location>
</feature>
<sequence length="117" mass="12211">MSEVLQPVAPASEAAKPAHGKAVAAIVLGAVSLIPPVYFLVIGLLQQLNPESLIGYLGLLTIPMAPVGVILAGVGIWLAIWAKRQGAKANVGLALCILGAVACLVVLAYFQPWTWWT</sequence>
<keyword evidence="1" id="KW-0472">Membrane</keyword>
<feature type="transmembrane region" description="Helical" evidence="1">
    <location>
        <begin position="91"/>
        <end position="110"/>
    </location>
</feature>
<keyword evidence="1" id="KW-0812">Transmembrane</keyword>
<accession>A0ABY4MXJ5</accession>
<proteinExistence type="predicted"/>
<keyword evidence="1" id="KW-1133">Transmembrane helix</keyword>